<accession>A0ACC6Q929</accession>
<protein>
    <submittedName>
        <fullName evidence="1">Uncharacterized protein</fullName>
    </submittedName>
</protein>
<evidence type="ECO:0000313" key="2">
    <source>
        <dbReference type="Proteomes" id="UP001375539"/>
    </source>
</evidence>
<dbReference type="EMBL" id="JBBKAI010000001">
    <property type="protein sequence ID" value="MEJ8654958.1"/>
    <property type="molecule type" value="Genomic_DNA"/>
</dbReference>
<organism evidence="1 2">
    <name type="scientific">Streptomyces pratisoli</name>
    <dbReference type="NCBI Taxonomy" id="3139917"/>
    <lineage>
        <taxon>Bacteria</taxon>
        <taxon>Bacillati</taxon>
        <taxon>Actinomycetota</taxon>
        <taxon>Actinomycetes</taxon>
        <taxon>Kitasatosporales</taxon>
        <taxon>Streptomycetaceae</taxon>
        <taxon>Streptomyces</taxon>
    </lineage>
</organism>
<dbReference type="Proteomes" id="UP001375539">
    <property type="component" value="Unassembled WGS sequence"/>
</dbReference>
<reference evidence="1" key="1">
    <citation type="submission" date="2024-03" db="EMBL/GenBank/DDBJ databases">
        <title>Novel Streptomyces species of biotechnological and ecological value are a feature of Machair soil.</title>
        <authorList>
            <person name="Prole J.R."/>
            <person name="Goodfellow M."/>
            <person name="Allenby N."/>
            <person name="Ward A.C."/>
        </authorList>
    </citation>
    <scope>NUCLEOTIDE SEQUENCE</scope>
    <source>
        <strain evidence="1">MS1.AVA.4</strain>
    </source>
</reference>
<gene>
    <name evidence="1" type="ORF">WKI58_00125</name>
</gene>
<evidence type="ECO:0000313" key="1">
    <source>
        <dbReference type="EMBL" id="MEJ8654958.1"/>
    </source>
</evidence>
<proteinExistence type="predicted"/>
<name>A0ACC6Q929_9ACTN</name>
<keyword evidence="2" id="KW-1185">Reference proteome</keyword>
<sequence>MLRQLVRSDWRGLPGTTLVVLAVDAEGNGYSPFATYDHCRYAPIDDDYVGDVYPLPEELRKSRKLRELYSDGIPDSAVPALVLYPLG</sequence>
<comment type="caution">
    <text evidence="1">The sequence shown here is derived from an EMBL/GenBank/DDBJ whole genome shotgun (WGS) entry which is preliminary data.</text>
</comment>